<keyword evidence="5" id="KW-0410">Iron transport</keyword>
<dbReference type="PANTHER" id="PTHR32552:SF68">
    <property type="entry name" value="FERRICHROME OUTER MEMBRANE TRANSPORTER_PHAGE RECEPTOR"/>
    <property type="match status" value="1"/>
</dbReference>
<feature type="chain" id="PRO_5046777731" evidence="16">
    <location>
        <begin position="21"/>
        <end position="793"/>
    </location>
</feature>
<name>A0ABS3BU98_9BACT</name>
<dbReference type="Gene3D" id="2.170.130.10">
    <property type="entry name" value="TonB-dependent receptor, plug domain"/>
    <property type="match status" value="1"/>
</dbReference>
<evidence type="ECO:0000256" key="3">
    <source>
        <dbReference type="ARBA" id="ARBA00022448"/>
    </source>
</evidence>
<dbReference type="RefSeq" id="WP_206570874.1">
    <property type="nucleotide sequence ID" value="NZ_JAFKCW010000004.1"/>
</dbReference>
<keyword evidence="6 14" id="KW-0812">Transmembrane</keyword>
<dbReference type="PROSITE" id="PS52016">
    <property type="entry name" value="TONB_DEPENDENT_REC_3"/>
    <property type="match status" value="1"/>
</dbReference>
<protein>
    <submittedName>
        <fullName evidence="19">TonB-dependent receptor</fullName>
    </submittedName>
</protein>
<dbReference type="InterPro" id="IPR010105">
    <property type="entry name" value="TonB_sidphr_rcpt"/>
</dbReference>
<dbReference type="NCBIfam" id="TIGR01783">
    <property type="entry name" value="TonB-siderophor"/>
    <property type="match status" value="1"/>
</dbReference>
<dbReference type="SUPFAM" id="SSF56935">
    <property type="entry name" value="Porins"/>
    <property type="match status" value="1"/>
</dbReference>
<keyword evidence="4 14" id="KW-1134">Transmembrane beta strand</keyword>
<evidence type="ECO:0000256" key="13">
    <source>
        <dbReference type="ARBA" id="ARBA00023237"/>
    </source>
</evidence>
<evidence type="ECO:0000256" key="8">
    <source>
        <dbReference type="ARBA" id="ARBA00023004"/>
    </source>
</evidence>
<dbReference type="PANTHER" id="PTHR32552">
    <property type="entry name" value="FERRICHROME IRON RECEPTOR-RELATED"/>
    <property type="match status" value="1"/>
</dbReference>
<evidence type="ECO:0000256" key="16">
    <source>
        <dbReference type="SAM" id="SignalP"/>
    </source>
</evidence>
<evidence type="ECO:0000256" key="15">
    <source>
        <dbReference type="RuleBase" id="RU003357"/>
    </source>
</evidence>
<evidence type="ECO:0000313" key="20">
    <source>
        <dbReference type="Proteomes" id="UP000664698"/>
    </source>
</evidence>
<keyword evidence="10 15" id="KW-0798">TonB box</keyword>
<evidence type="ECO:0000256" key="2">
    <source>
        <dbReference type="ARBA" id="ARBA00009810"/>
    </source>
</evidence>
<sequence>MRALYLSLAFLILIFQGSLAQSKGKIQGQVKSSDGNPVEYVSVQLKGTSRGAVTNNSGSFEITGLNPGSYTVVASFVGLDTQEKSVSISAGKTEVVDFFLSENSGDLQEILVSANRESYTETRISSSLRINAPLIEIPQNIQVVNRDILDDQQVISMSDGLVRNVSGAVRLEHWGDLYTNISARGSQIQALRNGFNVVASYWGPLTEDMSFVERIEFVKGPAGFMLSSGDGSGLYNVVTKKPTGQTQGEVSFTVGSFDLYRTAVDLDGKLNKDGRLLYRLNVAGQQKQSHRPFEHNNRYTIAPVISYRVQPSTLVTFEYTYQRANMSDVGSYYVFSPYGFATLPLEFTSMPPGMPETKINDHALTANLQHEFSPNWKLTAQATHMIYNQEGTSMWPASVNPDGTMIRAVSSWDALSKMTMAQIFVNGEFRTGAIRHKILSGLDMSNKAYWADWGQYHMLDSIGAEFDPKNPYYGVPVNGYPNFDYSTPIEQRGQGGNINQRYSAFYAQDELAFMEDKLRLTLAARYTEISQAAYGGSPITAKRVTPRVGVSASVTPNTSVYGLYDQAFMPQSGQLSSGGDVKPITGNNMELGLKRDWAGGKWNSTLAAYRNIKQNELTADPNSPPNSGLSIELGEKTAEGFEVDVKGTILPGLNLVMNYAYTDSRVTKVTENVTVVQEGDIIPGYARNTFNTWLGYTIQDGTLQGLGFSAGLTILGGRETYWDASPDPNEVLPTYTKLDAGVFWSKGNFKVNLNVFNLLDEYLYSGSYYAWLNAYNWQTDPPRNSRLSVSYKF</sequence>
<dbReference type="InterPro" id="IPR000531">
    <property type="entry name" value="Beta-barrel_TonB"/>
</dbReference>
<evidence type="ECO:0000256" key="9">
    <source>
        <dbReference type="ARBA" id="ARBA00023065"/>
    </source>
</evidence>
<keyword evidence="3 14" id="KW-0813">Transport</keyword>
<comment type="caution">
    <text evidence="19">The sequence shown here is derived from an EMBL/GenBank/DDBJ whole genome shotgun (WGS) entry which is preliminary data.</text>
</comment>
<dbReference type="InterPro" id="IPR037066">
    <property type="entry name" value="Plug_dom_sf"/>
</dbReference>
<comment type="subcellular location">
    <subcellularLocation>
        <location evidence="1 14">Cell outer membrane</location>
        <topology evidence="1 14">Multi-pass membrane protein</topology>
    </subcellularLocation>
</comment>
<dbReference type="InterPro" id="IPR013784">
    <property type="entry name" value="Carb-bd-like_fold"/>
</dbReference>
<feature type="domain" description="TonB-dependent receptor-like beta-barrel" evidence="17">
    <location>
        <begin position="319"/>
        <end position="758"/>
    </location>
</feature>
<dbReference type="Proteomes" id="UP000664698">
    <property type="component" value="Unassembled WGS sequence"/>
</dbReference>
<dbReference type="Gene3D" id="2.40.170.20">
    <property type="entry name" value="TonB-dependent receptor, beta-barrel domain"/>
    <property type="match status" value="1"/>
</dbReference>
<dbReference type="CDD" id="cd01347">
    <property type="entry name" value="ligand_gated_channel"/>
    <property type="match status" value="1"/>
</dbReference>
<dbReference type="InterPro" id="IPR036942">
    <property type="entry name" value="Beta-barrel_TonB_sf"/>
</dbReference>
<comment type="similarity">
    <text evidence="2 14 15">Belongs to the TonB-dependent receptor family.</text>
</comment>
<evidence type="ECO:0000256" key="10">
    <source>
        <dbReference type="ARBA" id="ARBA00023077"/>
    </source>
</evidence>
<dbReference type="Pfam" id="PF00593">
    <property type="entry name" value="TonB_dep_Rec_b-barrel"/>
    <property type="match status" value="1"/>
</dbReference>
<dbReference type="Pfam" id="PF13715">
    <property type="entry name" value="CarbopepD_reg_2"/>
    <property type="match status" value="1"/>
</dbReference>
<evidence type="ECO:0000256" key="11">
    <source>
        <dbReference type="ARBA" id="ARBA00023136"/>
    </source>
</evidence>
<dbReference type="SUPFAM" id="SSF49452">
    <property type="entry name" value="Starch-binding domain-like"/>
    <property type="match status" value="1"/>
</dbReference>
<evidence type="ECO:0000256" key="4">
    <source>
        <dbReference type="ARBA" id="ARBA00022452"/>
    </source>
</evidence>
<feature type="domain" description="TonB-dependent receptor plug" evidence="18">
    <location>
        <begin position="134"/>
        <end position="233"/>
    </location>
</feature>
<keyword evidence="7 16" id="KW-0732">Signal</keyword>
<organism evidence="19 20">
    <name type="scientific">Algoriphagus aestuariicola</name>
    <dbReference type="NCBI Taxonomy" id="1852016"/>
    <lineage>
        <taxon>Bacteria</taxon>
        <taxon>Pseudomonadati</taxon>
        <taxon>Bacteroidota</taxon>
        <taxon>Cytophagia</taxon>
        <taxon>Cytophagales</taxon>
        <taxon>Cyclobacteriaceae</taxon>
        <taxon>Algoriphagus</taxon>
    </lineage>
</organism>
<dbReference type="InterPro" id="IPR039426">
    <property type="entry name" value="TonB-dep_rcpt-like"/>
</dbReference>
<evidence type="ECO:0000256" key="6">
    <source>
        <dbReference type="ARBA" id="ARBA00022692"/>
    </source>
</evidence>
<gene>
    <name evidence="19" type="ORF">J0A67_18470</name>
</gene>
<evidence type="ECO:0000256" key="14">
    <source>
        <dbReference type="PROSITE-ProRule" id="PRU01360"/>
    </source>
</evidence>
<evidence type="ECO:0000259" key="18">
    <source>
        <dbReference type="Pfam" id="PF07715"/>
    </source>
</evidence>
<keyword evidence="20" id="KW-1185">Reference proteome</keyword>
<dbReference type="Gene3D" id="2.60.40.1120">
    <property type="entry name" value="Carboxypeptidase-like, regulatory domain"/>
    <property type="match status" value="1"/>
</dbReference>
<feature type="signal peptide" evidence="16">
    <location>
        <begin position="1"/>
        <end position="20"/>
    </location>
</feature>
<proteinExistence type="inferred from homology"/>
<reference evidence="19 20" key="1">
    <citation type="submission" date="2021-03" db="EMBL/GenBank/DDBJ databases">
        <title>novel species isolated from a fishpond in China.</title>
        <authorList>
            <person name="Lu H."/>
            <person name="Cai Z."/>
        </authorList>
    </citation>
    <scope>NUCLEOTIDE SEQUENCE [LARGE SCALE GENOMIC DNA]</scope>
    <source>
        <strain evidence="19 20">JCM 31546</strain>
    </source>
</reference>
<evidence type="ECO:0000256" key="12">
    <source>
        <dbReference type="ARBA" id="ARBA00023170"/>
    </source>
</evidence>
<dbReference type="EMBL" id="JAFKCW010000004">
    <property type="protein sequence ID" value="MBN7802869.1"/>
    <property type="molecule type" value="Genomic_DNA"/>
</dbReference>
<accession>A0ABS3BU98</accession>
<dbReference type="InterPro" id="IPR012910">
    <property type="entry name" value="Plug_dom"/>
</dbReference>
<keyword evidence="12 19" id="KW-0675">Receptor</keyword>
<keyword evidence="11 14" id="KW-0472">Membrane</keyword>
<evidence type="ECO:0000259" key="17">
    <source>
        <dbReference type="Pfam" id="PF00593"/>
    </source>
</evidence>
<keyword evidence="8" id="KW-0408">Iron</keyword>
<evidence type="ECO:0000256" key="1">
    <source>
        <dbReference type="ARBA" id="ARBA00004571"/>
    </source>
</evidence>
<keyword evidence="13 14" id="KW-0998">Cell outer membrane</keyword>
<dbReference type="Pfam" id="PF07715">
    <property type="entry name" value="Plug"/>
    <property type="match status" value="1"/>
</dbReference>
<evidence type="ECO:0000313" key="19">
    <source>
        <dbReference type="EMBL" id="MBN7802869.1"/>
    </source>
</evidence>
<evidence type="ECO:0000256" key="5">
    <source>
        <dbReference type="ARBA" id="ARBA00022496"/>
    </source>
</evidence>
<evidence type="ECO:0000256" key="7">
    <source>
        <dbReference type="ARBA" id="ARBA00022729"/>
    </source>
</evidence>
<keyword evidence="9" id="KW-0406">Ion transport</keyword>